<evidence type="ECO:0000313" key="3">
    <source>
        <dbReference type="EMBL" id="ASP38930.1"/>
    </source>
</evidence>
<dbReference type="Pfam" id="PF13511">
    <property type="entry name" value="DUF4124"/>
    <property type="match status" value="1"/>
</dbReference>
<feature type="domain" description="DUF4124" evidence="2">
    <location>
        <begin position="38"/>
        <end position="84"/>
    </location>
</feature>
<feature type="region of interest" description="Disordered" evidence="1">
    <location>
        <begin position="1"/>
        <end position="20"/>
    </location>
</feature>
<dbReference type="Proteomes" id="UP000202440">
    <property type="component" value="Chromosome"/>
</dbReference>
<reference evidence="3 4" key="1">
    <citation type="submission" date="2017-07" db="EMBL/GenBank/DDBJ databases">
        <title>Annotated genome sequence of Bacterioplanes sanyensis isolated from Red Sea.</title>
        <authorList>
            <person name="Rehman Z.U."/>
        </authorList>
    </citation>
    <scope>NUCLEOTIDE SEQUENCE [LARGE SCALE GENOMIC DNA]</scope>
    <source>
        <strain evidence="3 4">NV9</strain>
    </source>
</reference>
<evidence type="ECO:0000259" key="2">
    <source>
        <dbReference type="Pfam" id="PF13511"/>
    </source>
</evidence>
<organism evidence="3 4">
    <name type="scientific">Bacterioplanes sanyensis</name>
    <dbReference type="NCBI Taxonomy" id="1249553"/>
    <lineage>
        <taxon>Bacteria</taxon>
        <taxon>Pseudomonadati</taxon>
        <taxon>Pseudomonadota</taxon>
        <taxon>Gammaproteobacteria</taxon>
        <taxon>Oceanospirillales</taxon>
        <taxon>Oceanospirillaceae</taxon>
        <taxon>Bacterioplanes</taxon>
    </lineage>
</organism>
<evidence type="ECO:0000313" key="4">
    <source>
        <dbReference type="Proteomes" id="UP000202440"/>
    </source>
</evidence>
<sequence length="158" mass="17524">MTKTMTTAKARPDRSTRGRNMTKLTTVFSAAALLTSLLITSVPAQANKVYRWVDENGQVHFSSQPRRGVNEDTYNVVVDKVPAPITNEEEEKAAETISGVSKEEAEALCANAQEVKSLLSSNFNRPFTREDGTVSPLSDEERQAKLKEADDRIAKYCR</sequence>
<dbReference type="EMBL" id="CP022530">
    <property type="protein sequence ID" value="ASP38930.1"/>
    <property type="molecule type" value="Genomic_DNA"/>
</dbReference>
<accession>A0A222FJI4</accession>
<proteinExistence type="predicted"/>
<feature type="region of interest" description="Disordered" evidence="1">
    <location>
        <begin position="127"/>
        <end position="152"/>
    </location>
</feature>
<dbReference type="AlphaFoldDB" id="A0A222FJI4"/>
<evidence type="ECO:0000256" key="1">
    <source>
        <dbReference type="SAM" id="MobiDB-lite"/>
    </source>
</evidence>
<name>A0A222FJI4_9GAMM</name>
<gene>
    <name evidence="3" type="ORF">CHH28_09660</name>
</gene>
<dbReference type="KEGG" id="bsan:CHH28_09660"/>
<feature type="compositionally biased region" description="Basic and acidic residues" evidence="1">
    <location>
        <begin position="139"/>
        <end position="152"/>
    </location>
</feature>
<protein>
    <recommendedName>
        <fullName evidence="2">DUF4124 domain-containing protein</fullName>
    </recommendedName>
</protein>
<dbReference type="InterPro" id="IPR025392">
    <property type="entry name" value="DUF4124"/>
</dbReference>
<keyword evidence="4" id="KW-1185">Reference proteome</keyword>